<dbReference type="AlphaFoldDB" id="A0A378JLE5"/>
<evidence type="ECO:0000256" key="4">
    <source>
        <dbReference type="ARBA" id="ARBA00022692"/>
    </source>
</evidence>
<evidence type="ECO:0000313" key="8">
    <source>
        <dbReference type="EMBL" id="STX52045.1"/>
    </source>
</evidence>
<dbReference type="PANTHER" id="PTHR35093">
    <property type="entry name" value="OUTER MEMBRANE PROTEIN NMB0088-RELATED"/>
    <property type="match status" value="1"/>
</dbReference>
<evidence type="ECO:0000313" key="9">
    <source>
        <dbReference type="Proteomes" id="UP000254794"/>
    </source>
</evidence>
<dbReference type="Pfam" id="PF03349">
    <property type="entry name" value="Toluene_X"/>
    <property type="match status" value="1"/>
</dbReference>
<dbReference type="Gene3D" id="2.40.160.60">
    <property type="entry name" value="Outer membrane protein transport protein (OMPP1/FadL/TodX)"/>
    <property type="match status" value="1"/>
</dbReference>
<accession>A0A378JLE5</accession>
<dbReference type="GO" id="GO:0015483">
    <property type="term" value="F:long-chain fatty acid transporting porin activity"/>
    <property type="evidence" value="ECO:0007669"/>
    <property type="project" value="TreeGrafter"/>
</dbReference>
<dbReference type="EMBL" id="UGOD01000001">
    <property type="protein sequence ID" value="STX52045.1"/>
    <property type="molecule type" value="Genomic_DNA"/>
</dbReference>
<keyword evidence="4" id="KW-0812">Transmembrane</keyword>
<comment type="similarity">
    <text evidence="2">Belongs to the OmpP1/FadL family.</text>
</comment>
<organism evidence="8 9">
    <name type="scientific">Legionella busanensis</name>
    <dbReference type="NCBI Taxonomy" id="190655"/>
    <lineage>
        <taxon>Bacteria</taxon>
        <taxon>Pseudomonadati</taxon>
        <taxon>Pseudomonadota</taxon>
        <taxon>Gammaproteobacteria</taxon>
        <taxon>Legionellales</taxon>
        <taxon>Legionellaceae</taxon>
        <taxon>Legionella</taxon>
    </lineage>
</organism>
<name>A0A378JLE5_9GAMM</name>
<keyword evidence="7" id="KW-0998">Cell outer membrane</keyword>
<dbReference type="GO" id="GO:0009279">
    <property type="term" value="C:cell outer membrane"/>
    <property type="evidence" value="ECO:0007669"/>
    <property type="project" value="UniProtKB-SubCell"/>
</dbReference>
<evidence type="ECO:0000256" key="2">
    <source>
        <dbReference type="ARBA" id="ARBA00008163"/>
    </source>
</evidence>
<dbReference type="InterPro" id="IPR005017">
    <property type="entry name" value="OMPP1/FadL/TodX"/>
</dbReference>
<keyword evidence="9" id="KW-1185">Reference proteome</keyword>
<dbReference type="RefSeq" id="WP_242604663.1">
    <property type="nucleotide sequence ID" value="NZ_CAAAHP010000002.1"/>
</dbReference>
<evidence type="ECO:0000256" key="1">
    <source>
        <dbReference type="ARBA" id="ARBA00004571"/>
    </source>
</evidence>
<proteinExistence type="inferred from homology"/>
<keyword evidence="5" id="KW-0732">Signal</keyword>
<keyword evidence="6" id="KW-0472">Membrane</keyword>
<dbReference type="Proteomes" id="UP000254794">
    <property type="component" value="Unassembled WGS sequence"/>
</dbReference>
<sequence>MSSIQKPMRTILSTTIATILVSNTYAGSFSLYTESSAVATGNFAAGVAAEVADASTGWYNPAGLALIHNPQVVTGGVGIFPSSKITGTSTFFTSTVPIPALRTYTQSFNDLDGADDGFVPFFHLAYPLGPNATAGLTVNAPFGLATNWSRTSPVRYQATYSEVITTNLAPEIGGRVTDYLSLGLGIDLQYARVKLNRVLGSPAFGQLPVPGLSPTILDSYSYNKGDSFGVGFHAGALALFNDNHSRIGINYQSQVNHKFHGWSRLTGPLARSGLVNVSPTSAILAASTFGDPVFWSNDLSSNSVQLPDIVTLSGYHDLNERLALLGSVVYTNWHTLRSIQLYKVAGFAAGRGQARLFSESVTDYRNTWRAAIGANYRVNDQWLVRVGGGYDQTPTVDEFRDIRIADSDRWALSAGTHYQYNQNLGVDFGYTHLFGIGSVPINRTDPAGAGSTYSINARAKGKADLVALQAVWTMDSAEPPVMTK</sequence>
<dbReference type="PANTHER" id="PTHR35093:SF3">
    <property type="entry name" value="LONG-CHAIN FATTY ACID TRANSPORT PROTEIN"/>
    <property type="match status" value="1"/>
</dbReference>
<dbReference type="SUPFAM" id="SSF56935">
    <property type="entry name" value="Porins"/>
    <property type="match status" value="1"/>
</dbReference>
<comment type="subcellular location">
    <subcellularLocation>
        <location evidence="1">Cell outer membrane</location>
        <topology evidence="1">Multi-pass membrane protein</topology>
    </subcellularLocation>
</comment>
<reference evidence="8 9" key="1">
    <citation type="submission" date="2018-06" db="EMBL/GenBank/DDBJ databases">
        <authorList>
            <consortium name="Pathogen Informatics"/>
            <person name="Doyle S."/>
        </authorList>
    </citation>
    <scope>NUCLEOTIDE SEQUENCE [LARGE SCALE GENOMIC DNA]</scope>
    <source>
        <strain evidence="8 9">NCTC13316</strain>
    </source>
</reference>
<evidence type="ECO:0000256" key="7">
    <source>
        <dbReference type="ARBA" id="ARBA00023237"/>
    </source>
</evidence>
<gene>
    <name evidence="8" type="ORF">NCTC13316_02149</name>
</gene>
<evidence type="ECO:0000256" key="5">
    <source>
        <dbReference type="ARBA" id="ARBA00022729"/>
    </source>
</evidence>
<evidence type="ECO:0000256" key="6">
    <source>
        <dbReference type="ARBA" id="ARBA00023136"/>
    </source>
</evidence>
<protein>
    <submittedName>
        <fullName evidence="8">Long chain fatty acid transporter</fullName>
    </submittedName>
</protein>
<keyword evidence="3" id="KW-1134">Transmembrane beta strand</keyword>
<evidence type="ECO:0000256" key="3">
    <source>
        <dbReference type="ARBA" id="ARBA00022452"/>
    </source>
</evidence>